<evidence type="ECO:0000313" key="2">
    <source>
        <dbReference type="Proteomes" id="UP000239874"/>
    </source>
</evidence>
<organism evidence="1 2">
    <name type="scientific">Nocardia nova</name>
    <dbReference type="NCBI Taxonomy" id="37330"/>
    <lineage>
        <taxon>Bacteria</taxon>
        <taxon>Bacillati</taxon>
        <taxon>Actinomycetota</taxon>
        <taxon>Actinomycetes</taxon>
        <taxon>Mycobacteriales</taxon>
        <taxon>Nocardiaceae</taxon>
        <taxon>Nocardia</taxon>
    </lineage>
</organism>
<comment type="caution">
    <text evidence="1">The sequence shown here is derived from an EMBL/GenBank/DDBJ whole genome shotgun (WGS) entry which is preliminary data.</text>
</comment>
<dbReference type="EMBL" id="PSZC01000019">
    <property type="protein sequence ID" value="PPJ35698.1"/>
    <property type="molecule type" value="Genomic_DNA"/>
</dbReference>
<dbReference type="Proteomes" id="UP000239874">
    <property type="component" value="Unassembled WGS sequence"/>
</dbReference>
<protein>
    <submittedName>
        <fullName evidence="1">Uncharacterized protein</fullName>
    </submittedName>
</protein>
<accession>A0A2S6AKE9</accession>
<gene>
    <name evidence="1" type="ORF">C5E45_24440</name>
</gene>
<evidence type="ECO:0000313" key="1">
    <source>
        <dbReference type="EMBL" id="PPJ35698.1"/>
    </source>
</evidence>
<proteinExistence type="predicted"/>
<dbReference type="AlphaFoldDB" id="A0A2S6AKE9"/>
<reference evidence="1 2" key="1">
    <citation type="submission" date="2018-02" db="EMBL/GenBank/DDBJ databases">
        <title>8 Nocardia nova and 1 Nocardia cyriacigeorgica strain used for evolution to TMP-SMX.</title>
        <authorList>
            <person name="Mehta H."/>
            <person name="Weng J."/>
            <person name="Shamoo Y."/>
        </authorList>
    </citation>
    <scope>NUCLEOTIDE SEQUENCE [LARGE SCALE GENOMIC DNA]</scope>
    <source>
        <strain evidence="1 2">MDA3139</strain>
    </source>
</reference>
<name>A0A2S6AKE9_9NOCA</name>
<sequence>MPPPAYHVAGTANPEVMMLNELEILHSLRAEGVAGGTALAERAGRGGDLRAFARPRYYSYHDIWTQLRQHPRLIRGREQGVHDEG</sequence>